<organism evidence="1 2">
    <name type="scientific">Prunus yedoensis var. nudiflora</name>
    <dbReference type="NCBI Taxonomy" id="2094558"/>
    <lineage>
        <taxon>Eukaryota</taxon>
        <taxon>Viridiplantae</taxon>
        <taxon>Streptophyta</taxon>
        <taxon>Embryophyta</taxon>
        <taxon>Tracheophyta</taxon>
        <taxon>Spermatophyta</taxon>
        <taxon>Magnoliopsida</taxon>
        <taxon>eudicotyledons</taxon>
        <taxon>Gunneridae</taxon>
        <taxon>Pentapetalae</taxon>
        <taxon>rosids</taxon>
        <taxon>fabids</taxon>
        <taxon>Rosales</taxon>
        <taxon>Rosaceae</taxon>
        <taxon>Amygdaloideae</taxon>
        <taxon>Amygdaleae</taxon>
        <taxon>Prunus</taxon>
    </lineage>
</organism>
<gene>
    <name evidence="1" type="ORF">Pyn_00774</name>
</gene>
<dbReference type="EMBL" id="PJQY01003993">
    <property type="protein sequence ID" value="PQM32883.1"/>
    <property type="molecule type" value="Genomic_DNA"/>
</dbReference>
<comment type="caution">
    <text evidence="1">The sequence shown here is derived from an EMBL/GenBank/DDBJ whole genome shotgun (WGS) entry which is preliminary data.</text>
</comment>
<sequence>MGKGVVMGLGVRCEREATTVGRGYGLLMGLGKKYGHLLKLFGEAFKNKLDVDEDVDFALFCGLGGKFRRRGAI</sequence>
<keyword evidence="2" id="KW-1185">Reference proteome</keyword>
<dbReference type="AlphaFoldDB" id="A0A314U672"/>
<accession>A0A314U672</accession>
<reference evidence="1 2" key="1">
    <citation type="submission" date="2018-02" db="EMBL/GenBank/DDBJ databases">
        <title>Draft genome of wild Prunus yedoensis var. nudiflora.</title>
        <authorList>
            <person name="Baek S."/>
            <person name="Kim J.-H."/>
            <person name="Choi K."/>
            <person name="Kim G.-B."/>
            <person name="Cho A."/>
            <person name="Jang H."/>
            <person name="Shin C.-H."/>
            <person name="Yu H.-J."/>
            <person name="Mun J.-H."/>
        </authorList>
    </citation>
    <scope>NUCLEOTIDE SEQUENCE [LARGE SCALE GENOMIC DNA]</scope>
    <source>
        <strain evidence="2">cv. Jeju island</strain>
        <tissue evidence="1">Leaf</tissue>
    </source>
</reference>
<dbReference type="Proteomes" id="UP000250321">
    <property type="component" value="Unassembled WGS sequence"/>
</dbReference>
<protein>
    <submittedName>
        <fullName evidence="1">Uncharacterized protein</fullName>
    </submittedName>
</protein>
<name>A0A314U672_PRUYE</name>
<evidence type="ECO:0000313" key="1">
    <source>
        <dbReference type="EMBL" id="PQM32883.1"/>
    </source>
</evidence>
<evidence type="ECO:0000313" key="2">
    <source>
        <dbReference type="Proteomes" id="UP000250321"/>
    </source>
</evidence>
<proteinExistence type="predicted"/>